<accession>A0A919KTG2</accession>
<dbReference type="Proteomes" id="UP000603708">
    <property type="component" value="Unassembled WGS sequence"/>
</dbReference>
<evidence type="ECO:0000313" key="1">
    <source>
        <dbReference type="EMBL" id="GHH71802.1"/>
    </source>
</evidence>
<keyword evidence="2" id="KW-1185">Reference proteome</keyword>
<reference evidence="1" key="1">
    <citation type="journal article" date="2014" name="Int. J. Syst. Evol. Microbiol.">
        <title>Complete genome sequence of Corynebacterium casei LMG S-19264T (=DSM 44701T), isolated from a smear-ripened cheese.</title>
        <authorList>
            <consortium name="US DOE Joint Genome Institute (JGI-PGF)"/>
            <person name="Walter F."/>
            <person name="Albersmeier A."/>
            <person name="Kalinowski J."/>
            <person name="Ruckert C."/>
        </authorList>
    </citation>
    <scope>NUCLEOTIDE SEQUENCE</scope>
    <source>
        <strain evidence="1">JCM 5069</strain>
    </source>
</reference>
<comment type="caution">
    <text evidence="1">The sequence shown here is derived from an EMBL/GenBank/DDBJ whole genome shotgun (WGS) entry which is preliminary data.</text>
</comment>
<sequence length="52" mass="5425">MAEVWTGSGDLGFFAAPHEELADLKVARTGAGFRGALSYTVTDLKILTGPDA</sequence>
<protein>
    <submittedName>
        <fullName evidence="1">Uncharacterized protein</fullName>
    </submittedName>
</protein>
<gene>
    <name evidence="1" type="ORF">GCM10018793_07810</name>
</gene>
<organism evidence="1 2">
    <name type="scientific">Streptomyces sulfonofaciens</name>
    <dbReference type="NCBI Taxonomy" id="68272"/>
    <lineage>
        <taxon>Bacteria</taxon>
        <taxon>Bacillati</taxon>
        <taxon>Actinomycetota</taxon>
        <taxon>Actinomycetes</taxon>
        <taxon>Kitasatosporales</taxon>
        <taxon>Streptomycetaceae</taxon>
        <taxon>Streptomyces</taxon>
    </lineage>
</organism>
<dbReference type="Gene3D" id="2.40.400.10">
    <property type="entry name" value="Acetoacetate decarboxylase-like"/>
    <property type="match status" value="1"/>
</dbReference>
<dbReference type="RefSeq" id="WP_229924359.1">
    <property type="nucleotide sequence ID" value="NZ_BNCD01000002.1"/>
</dbReference>
<dbReference type="AlphaFoldDB" id="A0A919KTG2"/>
<name>A0A919KTG2_9ACTN</name>
<dbReference type="EMBL" id="BNCD01000002">
    <property type="protein sequence ID" value="GHH71802.1"/>
    <property type="molecule type" value="Genomic_DNA"/>
</dbReference>
<proteinExistence type="predicted"/>
<reference evidence="1" key="2">
    <citation type="submission" date="2020-09" db="EMBL/GenBank/DDBJ databases">
        <authorList>
            <person name="Sun Q."/>
            <person name="Ohkuma M."/>
        </authorList>
    </citation>
    <scope>NUCLEOTIDE SEQUENCE</scope>
    <source>
        <strain evidence="1">JCM 5069</strain>
    </source>
</reference>
<evidence type="ECO:0000313" key="2">
    <source>
        <dbReference type="Proteomes" id="UP000603708"/>
    </source>
</evidence>
<dbReference type="InterPro" id="IPR023375">
    <property type="entry name" value="ADC_dom_sf"/>
</dbReference>